<dbReference type="SMART" id="SM00866">
    <property type="entry name" value="UTRA"/>
    <property type="match status" value="1"/>
</dbReference>
<keyword evidence="6" id="KW-1185">Reference proteome</keyword>
<dbReference type="PANTHER" id="PTHR44846">
    <property type="entry name" value="MANNOSYL-D-GLYCERATE TRANSPORT/METABOLISM SYSTEM REPRESSOR MNGR-RELATED"/>
    <property type="match status" value="1"/>
</dbReference>
<dbReference type="InterPro" id="IPR036388">
    <property type="entry name" value="WH-like_DNA-bd_sf"/>
</dbReference>
<dbReference type="Gene3D" id="3.40.1410.10">
    <property type="entry name" value="Chorismate lyase-like"/>
    <property type="match status" value="1"/>
</dbReference>
<sequence>MARFTAQNIADDLRAEIQSGELSPGAALPSERQMIDRYGVSKGTVAKAIGILKEAGAVVSVRGRGVFVPKRPPVKRISSERYRVDAGPQETPQTSFTADQGITWHEYRLDKAYRWIEADERLASLFGVPAGERILERRFVFYAKGEPSQMSRPCLLASDVEGTPVADPDREPWPGGTIAQLRSIGIEVDEIDEDVSSRMPKPEEKAALRIGSGMPVFTITRRMLSGGRVVEVADPIVIPADRAVLNYRIRLD</sequence>
<proteinExistence type="predicted"/>
<dbReference type="InterPro" id="IPR050679">
    <property type="entry name" value="Bact_HTH_transcr_reg"/>
</dbReference>
<reference evidence="6" key="1">
    <citation type="journal article" date="2019" name="Int. J. Syst. Evol. Microbiol.">
        <title>The Global Catalogue of Microorganisms (GCM) 10K type strain sequencing project: providing services to taxonomists for standard genome sequencing and annotation.</title>
        <authorList>
            <consortium name="The Broad Institute Genomics Platform"/>
            <consortium name="The Broad Institute Genome Sequencing Center for Infectious Disease"/>
            <person name="Wu L."/>
            <person name="Ma J."/>
        </authorList>
    </citation>
    <scope>NUCLEOTIDE SEQUENCE [LARGE SCALE GENOMIC DNA]</scope>
    <source>
        <strain evidence="6">JCM 3106</strain>
    </source>
</reference>
<dbReference type="CDD" id="cd07377">
    <property type="entry name" value="WHTH_GntR"/>
    <property type="match status" value="1"/>
</dbReference>
<evidence type="ECO:0000256" key="1">
    <source>
        <dbReference type="ARBA" id="ARBA00023015"/>
    </source>
</evidence>
<dbReference type="InterPro" id="IPR000524">
    <property type="entry name" value="Tscrpt_reg_HTH_GntR"/>
</dbReference>
<dbReference type="RefSeq" id="WP_344907016.1">
    <property type="nucleotide sequence ID" value="NZ_BAAAWD010000029.1"/>
</dbReference>
<dbReference type="SMART" id="SM00345">
    <property type="entry name" value="HTH_GNTR"/>
    <property type="match status" value="1"/>
</dbReference>
<dbReference type="PROSITE" id="PS50949">
    <property type="entry name" value="HTH_GNTR"/>
    <property type="match status" value="1"/>
</dbReference>
<name>A0ABP6LHQ4_9ACTN</name>
<dbReference type="Proteomes" id="UP001499930">
    <property type="component" value="Unassembled WGS sequence"/>
</dbReference>
<dbReference type="PANTHER" id="PTHR44846:SF17">
    <property type="entry name" value="GNTR-FAMILY TRANSCRIPTIONAL REGULATOR"/>
    <property type="match status" value="1"/>
</dbReference>
<protein>
    <submittedName>
        <fullName evidence="5">GntR family transcriptional regulator</fullName>
    </submittedName>
</protein>
<dbReference type="Pfam" id="PF00392">
    <property type="entry name" value="GntR"/>
    <property type="match status" value="1"/>
</dbReference>
<dbReference type="InterPro" id="IPR011663">
    <property type="entry name" value="UTRA"/>
</dbReference>
<feature type="domain" description="HTH gntR-type" evidence="4">
    <location>
        <begin position="3"/>
        <end position="71"/>
    </location>
</feature>
<organism evidence="5 6">
    <name type="scientific">Streptosporangium longisporum</name>
    <dbReference type="NCBI Taxonomy" id="46187"/>
    <lineage>
        <taxon>Bacteria</taxon>
        <taxon>Bacillati</taxon>
        <taxon>Actinomycetota</taxon>
        <taxon>Actinomycetes</taxon>
        <taxon>Streptosporangiales</taxon>
        <taxon>Streptosporangiaceae</taxon>
        <taxon>Streptosporangium</taxon>
    </lineage>
</organism>
<dbReference type="InterPro" id="IPR036390">
    <property type="entry name" value="WH_DNA-bd_sf"/>
</dbReference>
<keyword evidence="1" id="KW-0805">Transcription regulation</keyword>
<gene>
    <name evidence="5" type="ORF">GCM10017559_79790</name>
</gene>
<comment type="caution">
    <text evidence="5">The sequence shown here is derived from an EMBL/GenBank/DDBJ whole genome shotgun (WGS) entry which is preliminary data.</text>
</comment>
<evidence type="ECO:0000313" key="5">
    <source>
        <dbReference type="EMBL" id="GAA3039517.1"/>
    </source>
</evidence>
<dbReference type="EMBL" id="BAAAWD010000029">
    <property type="protein sequence ID" value="GAA3039517.1"/>
    <property type="molecule type" value="Genomic_DNA"/>
</dbReference>
<evidence type="ECO:0000256" key="3">
    <source>
        <dbReference type="ARBA" id="ARBA00023163"/>
    </source>
</evidence>
<keyword evidence="3" id="KW-0804">Transcription</keyword>
<dbReference type="Pfam" id="PF07702">
    <property type="entry name" value="UTRA"/>
    <property type="match status" value="1"/>
</dbReference>
<evidence type="ECO:0000259" key="4">
    <source>
        <dbReference type="PROSITE" id="PS50949"/>
    </source>
</evidence>
<dbReference type="InterPro" id="IPR028978">
    <property type="entry name" value="Chorismate_lyase_/UTRA_dom_sf"/>
</dbReference>
<evidence type="ECO:0000256" key="2">
    <source>
        <dbReference type="ARBA" id="ARBA00023125"/>
    </source>
</evidence>
<dbReference type="SUPFAM" id="SSF46785">
    <property type="entry name" value="Winged helix' DNA-binding domain"/>
    <property type="match status" value="1"/>
</dbReference>
<dbReference type="PRINTS" id="PR00035">
    <property type="entry name" value="HTHGNTR"/>
</dbReference>
<dbReference type="SUPFAM" id="SSF64288">
    <property type="entry name" value="Chorismate lyase-like"/>
    <property type="match status" value="1"/>
</dbReference>
<keyword evidence="2" id="KW-0238">DNA-binding</keyword>
<accession>A0ABP6LHQ4</accession>
<dbReference type="Gene3D" id="1.10.10.10">
    <property type="entry name" value="Winged helix-like DNA-binding domain superfamily/Winged helix DNA-binding domain"/>
    <property type="match status" value="1"/>
</dbReference>
<evidence type="ECO:0000313" key="6">
    <source>
        <dbReference type="Proteomes" id="UP001499930"/>
    </source>
</evidence>